<organism evidence="2 3">
    <name type="scientific">Xanthomonas hortorum</name>
    <dbReference type="NCBI Taxonomy" id="56454"/>
    <lineage>
        <taxon>Bacteria</taxon>
        <taxon>Pseudomonadati</taxon>
        <taxon>Pseudomonadota</taxon>
        <taxon>Gammaproteobacteria</taxon>
        <taxon>Lysobacterales</taxon>
        <taxon>Lysobacteraceae</taxon>
        <taxon>Xanthomonas</taxon>
    </lineage>
</organism>
<dbReference type="EMBL" id="CP107241">
    <property type="protein sequence ID" value="WAH66483.1"/>
    <property type="molecule type" value="Genomic_DNA"/>
</dbReference>
<evidence type="ECO:0000259" key="1">
    <source>
        <dbReference type="SMART" id="SM01126"/>
    </source>
</evidence>
<dbReference type="Pfam" id="PF12762">
    <property type="entry name" value="DDE_Tnp_IS1595"/>
    <property type="match status" value="1"/>
</dbReference>
<dbReference type="AlphaFoldDB" id="A0AA47IEM5"/>
<name>A0AA47IEM5_9XANT</name>
<dbReference type="SMART" id="SM01126">
    <property type="entry name" value="DDE_Tnp_IS1595"/>
    <property type="match status" value="1"/>
</dbReference>
<dbReference type="InterPro" id="IPR024442">
    <property type="entry name" value="Transposase_Zn_ribbon"/>
</dbReference>
<dbReference type="Proteomes" id="UP001164737">
    <property type="component" value="Chromosome"/>
</dbReference>
<dbReference type="RefSeq" id="WP_268215019.1">
    <property type="nucleotide sequence ID" value="NZ_CP107241.1"/>
</dbReference>
<reference evidence="2" key="1">
    <citation type="submission" date="2022-10" db="EMBL/GenBank/DDBJ databases">
        <title>Complete genome sequence resource for Xanthomonas hortorum isolated from Greek Oregano.</title>
        <authorList>
            <person name="Gonzalez-Tobon J."/>
            <person name="Helmann T.C."/>
            <person name="Daughtrey M."/>
            <person name="Stodghill P.V."/>
            <person name="Filiatrault M.J."/>
        </authorList>
    </citation>
    <scope>NUCLEOTIDE SEQUENCE</scope>
    <source>
        <strain evidence="2">Oregano 108</strain>
    </source>
</reference>
<feature type="domain" description="ISXO2-like transposase" evidence="1">
    <location>
        <begin position="137"/>
        <end position="282"/>
    </location>
</feature>
<evidence type="ECO:0000313" key="2">
    <source>
        <dbReference type="EMBL" id="WAH66483.1"/>
    </source>
</evidence>
<gene>
    <name evidence="2" type="ORF">OEG85_11445</name>
</gene>
<sequence length="321" mass="35802">MAMNRVQFQAGLSLPAFLKRYGCEAKCEQALEAARWPQGFVCPQCAGTAHCRFERKACAYWQCSACRHQTSLRSGTIMDNSKLPLTTWLLAIYLLGQSKTNLSALELMRHLGVSYPAAWRMKHKLMQAMNEREAGRTLGGVVQVDDAYLGGKRNGGKAGRGSENKRPFVIAVETTEDGRPRHAVIDPVPGFTKVALSAWIAQRLRPGADVYSDGLGAFRAFEAAHAHTVIQSSGRAGCEQDNARWVNVVLSNLKRSLDGAYHAFKFTKYAHRYLAETMWRFNRRFDLEALVPRLLVAAARARPWSESSLRHVPVFSAERSC</sequence>
<dbReference type="NCBIfam" id="NF033547">
    <property type="entry name" value="transpos_IS1595"/>
    <property type="match status" value="1"/>
</dbReference>
<dbReference type="Pfam" id="PF12760">
    <property type="entry name" value="Zn_ribbon_IS1595"/>
    <property type="match status" value="1"/>
</dbReference>
<proteinExistence type="predicted"/>
<accession>A0AA47IEM5</accession>
<evidence type="ECO:0000313" key="3">
    <source>
        <dbReference type="Proteomes" id="UP001164737"/>
    </source>
</evidence>
<protein>
    <submittedName>
        <fullName evidence="2">IS1595 family transposase</fullName>
    </submittedName>
</protein>
<dbReference type="InterPro" id="IPR024445">
    <property type="entry name" value="Tnp_ISXO2-like"/>
</dbReference>